<dbReference type="Proteomes" id="UP001056384">
    <property type="component" value="Chromosome 15"/>
</dbReference>
<dbReference type="EMBL" id="CP099432">
    <property type="protein sequence ID" value="USW59727.1"/>
    <property type="molecule type" value="Genomic_DNA"/>
</dbReference>
<evidence type="ECO:0000313" key="1">
    <source>
        <dbReference type="EMBL" id="USW59727.1"/>
    </source>
</evidence>
<gene>
    <name evidence="1" type="ORF">Slin15195_G130460</name>
</gene>
<evidence type="ECO:0000313" key="2">
    <source>
        <dbReference type="Proteomes" id="UP001056384"/>
    </source>
</evidence>
<protein>
    <submittedName>
        <fullName evidence="1">Uncharacterized protein</fullName>
    </submittedName>
</protein>
<accession>A0A9Q9B9F6</accession>
<sequence>MGKAAWNVIDLTFPRRKIMDSGGVLGVDTRWDSRGYMTRKGTGSERMDLNWASTKY</sequence>
<keyword evidence="2" id="KW-1185">Reference proteome</keyword>
<organism evidence="1 2">
    <name type="scientific">Septoria linicola</name>
    <dbReference type="NCBI Taxonomy" id="215465"/>
    <lineage>
        <taxon>Eukaryota</taxon>
        <taxon>Fungi</taxon>
        <taxon>Dikarya</taxon>
        <taxon>Ascomycota</taxon>
        <taxon>Pezizomycotina</taxon>
        <taxon>Dothideomycetes</taxon>
        <taxon>Dothideomycetidae</taxon>
        <taxon>Mycosphaerellales</taxon>
        <taxon>Mycosphaerellaceae</taxon>
        <taxon>Septoria</taxon>
    </lineage>
</organism>
<name>A0A9Q9B9F6_9PEZI</name>
<proteinExistence type="predicted"/>
<reference evidence="1" key="1">
    <citation type="submission" date="2022-06" db="EMBL/GenBank/DDBJ databases">
        <title>Complete genome sequences of two strains of the flax pathogen Septoria linicola.</title>
        <authorList>
            <person name="Lapalu N."/>
            <person name="Simon A."/>
            <person name="Demenou B."/>
            <person name="Paumier D."/>
            <person name="Guillot M.-P."/>
            <person name="Gout L."/>
            <person name="Valade R."/>
        </authorList>
    </citation>
    <scope>NUCLEOTIDE SEQUENCE</scope>
    <source>
        <strain evidence="1">SE15195</strain>
    </source>
</reference>
<dbReference type="AlphaFoldDB" id="A0A9Q9B9F6"/>